<evidence type="ECO:0000313" key="4">
    <source>
        <dbReference type="Proteomes" id="UP000325081"/>
    </source>
</evidence>
<dbReference type="InterPro" id="IPR003854">
    <property type="entry name" value="GASA"/>
</dbReference>
<evidence type="ECO:0000256" key="2">
    <source>
        <dbReference type="SAM" id="SignalP"/>
    </source>
</evidence>
<comment type="caution">
    <text evidence="3">The sequence shown here is derived from an EMBL/GenBank/DDBJ whole genome shotgun (WGS) entry which is preliminary data.</text>
</comment>
<evidence type="ECO:0000313" key="3">
    <source>
        <dbReference type="EMBL" id="GER30780.1"/>
    </source>
</evidence>
<feature type="chain" id="PRO_5022929512" evidence="2">
    <location>
        <begin position="21"/>
        <end position="115"/>
    </location>
</feature>
<name>A0A5A7PDM5_STRAF</name>
<dbReference type="Proteomes" id="UP000325081">
    <property type="component" value="Unassembled WGS sequence"/>
</dbReference>
<dbReference type="EMBL" id="BKCP01004394">
    <property type="protein sequence ID" value="GER30780.1"/>
    <property type="molecule type" value="Genomic_DNA"/>
</dbReference>
<dbReference type="OrthoDB" id="625265at2759"/>
<reference evidence="4" key="1">
    <citation type="journal article" date="2019" name="Curr. Biol.">
        <title>Genome Sequence of Striga asiatica Provides Insight into the Evolution of Plant Parasitism.</title>
        <authorList>
            <person name="Yoshida S."/>
            <person name="Kim S."/>
            <person name="Wafula E.K."/>
            <person name="Tanskanen J."/>
            <person name="Kim Y.M."/>
            <person name="Honaas L."/>
            <person name="Yang Z."/>
            <person name="Spallek T."/>
            <person name="Conn C.E."/>
            <person name="Ichihashi Y."/>
            <person name="Cheong K."/>
            <person name="Cui S."/>
            <person name="Der J.P."/>
            <person name="Gundlach H."/>
            <person name="Jiao Y."/>
            <person name="Hori C."/>
            <person name="Ishida J.K."/>
            <person name="Kasahara H."/>
            <person name="Kiba T."/>
            <person name="Kim M.S."/>
            <person name="Koo N."/>
            <person name="Laohavisit A."/>
            <person name="Lee Y.H."/>
            <person name="Lumba S."/>
            <person name="McCourt P."/>
            <person name="Mortimer J.C."/>
            <person name="Mutuku J.M."/>
            <person name="Nomura T."/>
            <person name="Sasaki-Sekimoto Y."/>
            <person name="Seto Y."/>
            <person name="Wang Y."/>
            <person name="Wakatake T."/>
            <person name="Sakakibara H."/>
            <person name="Demura T."/>
            <person name="Yamaguchi S."/>
            <person name="Yoneyama K."/>
            <person name="Manabe R.I."/>
            <person name="Nelson D.C."/>
            <person name="Schulman A.H."/>
            <person name="Timko M.P."/>
            <person name="dePamphilis C.W."/>
            <person name="Choi D."/>
            <person name="Shirasu K."/>
        </authorList>
    </citation>
    <scope>NUCLEOTIDE SEQUENCE [LARGE SCALE GENOMIC DNA]</scope>
    <source>
        <strain evidence="4">cv. UVA1</strain>
    </source>
</reference>
<dbReference type="AlphaFoldDB" id="A0A5A7PDM5"/>
<gene>
    <name evidence="3" type="ORF">STAS_06730</name>
</gene>
<keyword evidence="4" id="KW-1185">Reference proteome</keyword>
<dbReference type="Pfam" id="PF02704">
    <property type="entry name" value="GASA"/>
    <property type="match status" value="1"/>
</dbReference>
<sequence>MKLLLMLLIAILFIQIFVVAEVSSASDDITSYSLSQEDEGVNFGALLKKHHPRRINCRQACTRRCSKASRKKICHRACNTCCRRCNCVPPGTYGNKELCPCYASLRTHGNRPKCP</sequence>
<proteinExistence type="inferred from homology"/>
<protein>
    <submittedName>
        <fullName evidence="3">Gibberellin-regulated family protein</fullName>
    </submittedName>
</protein>
<organism evidence="3 4">
    <name type="scientific">Striga asiatica</name>
    <name type="common">Asiatic witchweed</name>
    <name type="synonym">Buchnera asiatica</name>
    <dbReference type="NCBI Taxonomy" id="4170"/>
    <lineage>
        <taxon>Eukaryota</taxon>
        <taxon>Viridiplantae</taxon>
        <taxon>Streptophyta</taxon>
        <taxon>Embryophyta</taxon>
        <taxon>Tracheophyta</taxon>
        <taxon>Spermatophyta</taxon>
        <taxon>Magnoliopsida</taxon>
        <taxon>eudicotyledons</taxon>
        <taxon>Gunneridae</taxon>
        <taxon>Pentapetalae</taxon>
        <taxon>asterids</taxon>
        <taxon>lamiids</taxon>
        <taxon>Lamiales</taxon>
        <taxon>Orobanchaceae</taxon>
        <taxon>Buchnereae</taxon>
        <taxon>Striga</taxon>
    </lineage>
</organism>
<feature type="signal peptide" evidence="2">
    <location>
        <begin position="1"/>
        <end position="20"/>
    </location>
</feature>
<dbReference type="PANTHER" id="PTHR23201">
    <property type="entry name" value="EXTENSIN, PROLINE-RICH PROTEIN"/>
    <property type="match status" value="1"/>
</dbReference>
<dbReference type="PANTHER" id="PTHR23201:SF20">
    <property type="entry name" value="GIBBERELLIN-REGULATED PROTEIN 9-LIKE"/>
    <property type="match status" value="1"/>
</dbReference>
<accession>A0A5A7PDM5</accession>
<comment type="similarity">
    <text evidence="1">Belongs to the GASA family.</text>
</comment>
<evidence type="ECO:0000256" key="1">
    <source>
        <dbReference type="ARBA" id="ARBA00010582"/>
    </source>
</evidence>
<keyword evidence="2" id="KW-0732">Signal</keyword>